<name>A0ABT1A7G7_9PSEU</name>
<proteinExistence type="predicted"/>
<keyword evidence="3" id="KW-1185">Reference proteome</keyword>
<evidence type="ECO:0000259" key="1">
    <source>
        <dbReference type="Pfam" id="PF03551"/>
    </source>
</evidence>
<accession>A0ABT1A7G7</accession>
<dbReference type="InterPro" id="IPR036388">
    <property type="entry name" value="WH-like_DNA-bd_sf"/>
</dbReference>
<dbReference type="Pfam" id="PF03551">
    <property type="entry name" value="PadR"/>
    <property type="match status" value="1"/>
</dbReference>
<dbReference type="SUPFAM" id="SSF46785">
    <property type="entry name" value="Winged helix' DNA-binding domain"/>
    <property type="match status" value="1"/>
</dbReference>
<dbReference type="PANTHER" id="PTHR33169">
    <property type="entry name" value="PADR-FAMILY TRANSCRIPTIONAL REGULATOR"/>
    <property type="match status" value="1"/>
</dbReference>
<dbReference type="Gene3D" id="1.10.10.10">
    <property type="entry name" value="Winged helix-like DNA-binding domain superfamily/Winged helix DNA-binding domain"/>
    <property type="match status" value="1"/>
</dbReference>
<dbReference type="EMBL" id="JAGSOV010000060">
    <property type="protein sequence ID" value="MCO1658963.1"/>
    <property type="molecule type" value="Genomic_DNA"/>
</dbReference>
<feature type="domain" description="Transcription regulator PadR N-terminal" evidence="1">
    <location>
        <begin position="9"/>
        <end position="83"/>
    </location>
</feature>
<evidence type="ECO:0000313" key="3">
    <source>
        <dbReference type="Proteomes" id="UP001165283"/>
    </source>
</evidence>
<evidence type="ECO:0000313" key="2">
    <source>
        <dbReference type="EMBL" id="MCO1658963.1"/>
    </source>
</evidence>
<gene>
    <name evidence="2" type="ORF">KDL28_28230</name>
</gene>
<sequence>MTPLAMSALAMLVERPMHPYEMYRLMIDRYEHEVVKVKPGTLYHAMARMADAELIEAVGTDREGGRPERTTYRITPKGVRLMQERVRGLLAQPVNEYPSFPVALGEAHNLPRAEVLELLTMRIAALQARVDERRPSLDAAAAEGVEEAYLLDHHFVVDMTAAELEWLRELVARIENKELEWPSRP</sequence>
<comment type="caution">
    <text evidence="2">The sequence shown here is derived from an EMBL/GenBank/DDBJ whole genome shotgun (WGS) entry which is preliminary data.</text>
</comment>
<dbReference type="InterPro" id="IPR036390">
    <property type="entry name" value="WH_DNA-bd_sf"/>
</dbReference>
<dbReference type="PANTHER" id="PTHR33169:SF14">
    <property type="entry name" value="TRANSCRIPTIONAL REGULATOR RV3488"/>
    <property type="match status" value="1"/>
</dbReference>
<reference evidence="2" key="1">
    <citation type="submission" date="2021-04" db="EMBL/GenBank/DDBJ databases">
        <title>Pseudonocardia sp. nov., isolated from sandy soil of mangrove forest.</title>
        <authorList>
            <person name="Zan Z."/>
            <person name="Huang R."/>
            <person name="Liu W."/>
        </authorList>
    </citation>
    <scope>NUCLEOTIDE SEQUENCE</scope>
    <source>
        <strain evidence="2">S2-4</strain>
    </source>
</reference>
<dbReference type="Proteomes" id="UP001165283">
    <property type="component" value="Unassembled WGS sequence"/>
</dbReference>
<dbReference type="InterPro" id="IPR005149">
    <property type="entry name" value="Tscrpt_reg_PadR_N"/>
</dbReference>
<protein>
    <submittedName>
        <fullName evidence="2">PadR family transcriptional regulator</fullName>
    </submittedName>
</protein>
<organism evidence="2 3">
    <name type="scientific">Pseudonocardia humida</name>
    <dbReference type="NCBI Taxonomy" id="2800819"/>
    <lineage>
        <taxon>Bacteria</taxon>
        <taxon>Bacillati</taxon>
        <taxon>Actinomycetota</taxon>
        <taxon>Actinomycetes</taxon>
        <taxon>Pseudonocardiales</taxon>
        <taxon>Pseudonocardiaceae</taxon>
        <taxon>Pseudonocardia</taxon>
    </lineage>
</organism>
<dbReference type="InterPro" id="IPR052509">
    <property type="entry name" value="Metal_resp_DNA-bind_regulator"/>
</dbReference>